<gene>
    <name evidence="2" type="ORF">O181_086005</name>
</gene>
<protein>
    <submittedName>
        <fullName evidence="2">Uncharacterized protein</fullName>
    </submittedName>
</protein>
<feature type="compositionally biased region" description="Basic and acidic residues" evidence="1">
    <location>
        <begin position="13"/>
        <end position="22"/>
    </location>
</feature>
<feature type="region of interest" description="Disordered" evidence="1">
    <location>
        <begin position="115"/>
        <end position="144"/>
    </location>
</feature>
<feature type="region of interest" description="Disordered" evidence="1">
    <location>
        <begin position="1"/>
        <end position="29"/>
    </location>
</feature>
<sequence>MIHRKNLRQCGGDLEHPAKSRTTEQSSAEDMINTLEEVTIRTKIGSTRGNLKTRFNTPWKDSVEKNPQENSYNLKYKSADTIRKCHICQPTTHLSNTCLKRAKINEIYIEKEPDVEKDDEIEDNSDHRSSIFSESSKDMGNINSTFDIMESY</sequence>
<keyword evidence="3" id="KW-1185">Reference proteome</keyword>
<dbReference type="EMBL" id="AVOT02051274">
    <property type="protein sequence ID" value="MBW0546290.1"/>
    <property type="molecule type" value="Genomic_DNA"/>
</dbReference>
<organism evidence="2 3">
    <name type="scientific">Austropuccinia psidii MF-1</name>
    <dbReference type="NCBI Taxonomy" id="1389203"/>
    <lineage>
        <taxon>Eukaryota</taxon>
        <taxon>Fungi</taxon>
        <taxon>Dikarya</taxon>
        <taxon>Basidiomycota</taxon>
        <taxon>Pucciniomycotina</taxon>
        <taxon>Pucciniomycetes</taxon>
        <taxon>Pucciniales</taxon>
        <taxon>Sphaerophragmiaceae</taxon>
        <taxon>Austropuccinia</taxon>
    </lineage>
</organism>
<accession>A0A9Q3FYL0</accession>
<evidence type="ECO:0000313" key="3">
    <source>
        <dbReference type="Proteomes" id="UP000765509"/>
    </source>
</evidence>
<evidence type="ECO:0000256" key="1">
    <source>
        <dbReference type="SAM" id="MobiDB-lite"/>
    </source>
</evidence>
<evidence type="ECO:0000313" key="2">
    <source>
        <dbReference type="EMBL" id="MBW0546290.1"/>
    </source>
</evidence>
<proteinExistence type="predicted"/>
<name>A0A9Q3FYL0_9BASI</name>
<dbReference type="AlphaFoldDB" id="A0A9Q3FYL0"/>
<reference evidence="2" key="1">
    <citation type="submission" date="2021-03" db="EMBL/GenBank/DDBJ databases">
        <title>Draft genome sequence of rust myrtle Austropuccinia psidii MF-1, a brazilian biotype.</title>
        <authorList>
            <person name="Quecine M.C."/>
            <person name="Pachon D.M.R."/>
            <person name="Bonatelli M.L."/>
            <person name="Correr F.H."/>
            <person name="Franceschini L.M."/>
            <person name="Leite T.F."/>
            <person name="Margarido G.R.A."/>
            <person name="Almeida C.A."/>
            <person name="Ferrarezi J.A."/>
            <person name="Labate C.A."/>
        </authorList>
    </citation>
    <scope>NUCLEOTIDE SEQUENCE</scope>
    <source>
        <strain evidence="2">MF-1</strain>
    </source>
</reference>
<dbReference type="Proteomes" id="UP000765509">
    <property type="component" value="Unassembled WGS sequence"/>
</dbReference>
<comment type="caution">
    <text evidence="2">The sequence shown here is derived from an EMBL/GenBank/DDBJ whole genome shotgun (WGS) entry which is preliminary data.</text>
</comment>